<keyword evidence="1" id="KW-0472">Membrane</keyword>
<keyword evidence="1" id="KW-0812">Transmembrane</keyword>
<dbReference type="EMBL" id="ADGI01000067">
    <property type="protein sequence ID" value="EGV28795.1"/>
    <property type="molecule type" value="Genomic_DNA"/>
</dbReference>
<sequence length="61" mass="6945">MIMGSWLISLLAKAFPLFAVGYVTKDMRVRNKISMQTVLTALIFRHKQVEPQVYCQKAIGC</sequence>
<gene>
    <name evidence="2" type="ORF">HMPREF9431_02436</name>
</gene>
<reference evidence="2 3" key="1">
    <citation type="submission" date="2011-07" db="EMBL/GenBank/DDBJ databases">
        <title>The Genome Sequence of Prevotella oulorum F0390.</title>
        <authorList>
            <consortium name="The Broad Institute Genome Sequencing Platform"/>
            <consortium name="The Broad Institute Genome Sequencing Center for Infectious Disease"/>
            <person name="Earl A."/>
            <person name="Ward D."/>
            <person name="Feldgarden M."/>
            <person name="Gevers D."/>
            <person name="Izard J."/>
            <person name="Ganesan A."/>
            <person name="Baranova O.V."/>
            <person name="Blanton J.M."/>
            <person name="Tanner A.C."/>
            <person name="Dewhirst F.E."/>
            <person name="Young S.K."/>
            <person name="Zeng Q."/>
            <person name="Gargeya S."/>
            <person name="Fitzgerald M."/>
            <person name="Haas B."/>
            <person name="Abouelleil A."/>
            <person name="Alvarado L."/>
            <person name="Arachchi H.M."/>
            <person name="Berlin A."/>
            <person name="Brown A."/>
            <person name="Chapman S.B."/>
            <person name="Chen Z."/>
            <person name="Dunbar C."/>
            <person name="Freedman E."/>
            <person name="Gearin G."/>
            <person name="Gellesch M."/>
            <person name="Goldberg J."/>
            <person name="Griggs A."/>
            <person name="Gujja S."/>
            <person name="Heiman D."/>
            <person name="Howarth C."/>
            <person name="Larson L."/>
            <person name="Lui A."/>
            <person name="MacDonald P.J.P."/>
            <person name="Mehta T."/>
            <person name="Montmayeur A."/>
            <person name="Murphy C."/>
            <person name="Neiman D."/>
            <person name="Pearson M."/>
            <person name="Priest M."/>
            <person name="Roberts A."/>
            <person name="Saif S."/>
            <person name="Shea T."/>
            <person name="Shenoy N."/>
            <person name="Sisk P."/>
            <person name="Stolte C."/>
            <person name="Sykes S."/>
            <person name="Wortman J."/>
            <person name="Nusbaum C."/>
            <person name="Birren B."/>
        </authorList>
    </citation>
    <scope>NUCLEOTIDE SEQUENCE [LARGE SCALE GENOMIC DNA]</scope>
    <source>
        <strain evidence="2 3">F0390</strain>
    </source>
</reference>
<evidence type="ECO:0000256" key="1">
    <source>
        <dbReference type="SAM" id="Phobius"/>
    </source>
</evidence>
<feature type="transmembrane region" description="Helical" evidence="1">
    <location>
        <begin position="6"/>
        <end position="24"/>
    </location>
</feature>
<dbReference type="HOGENOM" id="CLU_2918904_0_0_10"/>
<name>G1WF35_9BACT</name>
<accession>G1WF35</accession>
<evidence type="ECO:0000313" key="3">
    <source>
        <dbReference type="Proteomes" id="UP000005141"/>
    </source>
</evidence>
<proteinExistence type="predicted"/>
<comment type="caution">
    <text evidence="2">The sequence shown here is derived from an EMBL/GenBank/DDBJ whole genome shotgun (WGS) entry which is preliminary data.</text>
</comment>
<evidence type="ECO:0000313" key="2">
    <source>
        <dbReference type="EMBL" id="EGV28795.1"/>
    </source>
</evidence>
<protein>
    <submittedName>
        <fullName evidence="2">Uncharacterized protein</fullName>
    </submittedName>
</protein>
<keyword evidence="1" id="KW-1133">Transmembrane helix</keyword>
<keyword evidence="3" id="KW-1185">Reference proteome</keyword>
<dbReference type="AlphaFoldDB" id="G1WF35"/>
<dbReference type="Proteomes" id="UP000005141">
    <property type="component" value="Unassembled WGS sequence"/>
</dbReference>
<organism evidence="2 3">
    <name type="scientific">Segatella oulorum F0390</name>
    <dbReference type="NCBI Taxonomy" id="702438"/>
    <lineage>
        <taxon>Bacteria</taxon>
        <taxon>Pseudomonadati</taxon>
        <taxon>Bacteroidota</taxon>
        <taxon>Bacteroidia</taxon>
        <taxon>Bacteroidales</taxon>
        <taxon>Prevotellaceae</taxon>
        <taxon>Segatella</taxon>
    </lineage>
</organism>